<dbReference type="Gene3D" id="2.70.98.10">
    <property type="match status" value="1"/>
</dbReference>
<feature type="domain" description="Glucodextranase N-terminal" evidence="3">
    <location>
        <begin position="57"/>
        <end position="207"/>
    </location>
</feature>
<evidence type="ECO:0000259" key="3">
    <source>
        <dbReference type="Pfam" id="PF09137"/>
    </source>
</evidence>
<dbReference type="SUPFAM" id="SSF74650">
    <property type="entry name" value="Galactose mutarotase-like"/>
    <property type="match status" value="1"/>
</dbReference>
<feature type="chain" id="PRO_5046456271" description="Glucodextranase N-terminal domain-containing protein" evidence="2">
    <location>
        <begin position="38"/>
        <end position="242"/>
    </location>
</feature>
<reference evidence="5" key="1">
    <citation type="journal article" date="2019" name="Int. J. Syst. Evol. Microbiol.">
        <title>The Global Catalogue of Microorganisms (GCM) 10K type strain sequencing project: providing services to taxonomists for standard genome sequencing and annotation.</title>
        <authorList>
            <consortium name="The Broad Institute Genomics Platform"/>
            <consortium name="The Broad Institute Genome Sequencing Center for Infectious Disease"/>
            <person name="Wu L."/>
            <person name="Ma J."/>
        </authorList>
    </citation>
    <scope>NUCLEOTIDE SEQUENCE [LARGE SCALE GENOMIC DNA]</scope>
    <source>
        <strain evidence="5">JCM 18956</strain>
    </source>
</reference>
<dbReference type="Proteomes" id="UP001501295">
    <property type="component" value="Unassembled WGS sequence"/>
</dbReference>
<keyword evidence="2" id="KW-0732">Signal</keyword>
<evidence type="ECO:0000256" key="1">
    <source>
        <dbReference type="SAM" id="MobiDB-lite"/>
    </source>
</evidence>
<accession>A0ABP8W9U1</accession>
<keyword evidence="5" id="KW-1185">Reference proteome</keyword>
<dbReference type="InterPro" id="IPR014718">
    <property type="entry name" value="GH-type_carb-bd"/>
</dbReference>
<feature type="region of interest" description="Disordered" evidence="1">
    <location>
        <begin position="51"/>
        <end position="75"/>
    </location>
</feature>
<dbReference type="EMBL" id="BAABLM010000010">
    <property type="protein sequence ID" value="GAA4684926.1"/>
    <property type="molecule type" value="Genomic_DNA"/>
</dbReference>
<evidence type="ECO:0000256" key="2">
    <source>
        <dbReference type="SAM" id="SignalP"/>
    </source>
</evidence>
<evidence type="ECO:0000313" key="4">
    <source>
        <dbReference type="EMBL" id="GAA4684926.1"/>
    </source>
</evidence>
<protein>
    <recommendedName>
        <fullName evidence="3">Glucodextranase N-terminal domain-containing protein</fullName>
    </recommendedName>
</protein>
<evidence type="ECO:0000313" key="5">
    <source>
        <dbReference type="Proteomes" id="UP001501295"/>
    </source>
</evidence>
<feature type="signal peptide" evidence="2">
    <location>
        <begin position="1"/>
        <end position="37"/>
    </location>
</feature>
<dbReference type="InterPro" id="IPR011013">
    <property type="entry name" value="Gal_mutarotase_sf_dom"/>
</dbReference>
<dbReference type="InterPro" id="IPR015220">
    <property type="entry name" value="Glucodextranase_N"/>
</dbReference>
<sequence>MLPQRRASNRAITRIIPIATSAAVIAALAVSASPANAATAAAVAATAATTAPATGEAPGSPGIASTHDQSRKDCVDTARNTTSKIWFTVANGVLSDVYAPTVDATNVKDLQYLVTDGSTFTDLQTRDTTYTVSSDPTGMTCTVLSTAKSKAYQLKTTYFADPARASVVARTTFIPLTKAAKSFNLYVRLDATAGGNGGGGATNAGATRQRSTPRPARASPSPSTRRRPARRTAPTRCPAISR</sequence>
<name>A0ABP8W9U1_9MICO</name>
<feature type="region of interest" description="Disordered" evidence="1">
    <location>
        <begin position="194"/>
        <end position="242"/>
    </location>
</feature>
<organism evidence="4 5">
    <name type="scientific">Frondihabitans cladoniiphilus</name>
    <dbReference type="NCBI Taxonomy" id="715785"/>
    <lineage>
        <taxon>Bacteria</taxon>
        <taxon>Bacillati</taxon>
        <taxon>Actinomycetota</taxon>
        <taxon>Actinomycetes</taxon>
        <taxon>Micrococcales</taxon>
        <taxon>Microbacteriaceae</taxon>
        <taxon>Frondihabitans</taxon>
    </lineage>
</organism>
<proteinExistence type="predicted"/>
<comment type="caution">
    <text evidence="4">The sequence shown here is derived from an EMBL/GenBank/DDBJ whole genome shotgun (WGS) entry which is preliminary data.</text>
</comment>
<gene>
    <name evidence="4" type="ORF">GCM10025780_34020</name>
</gene>
<dbReference type="Pfam" id="PF09137">
    <property type="entry name" value="Glucodextran_N"/>
    <property type="match status" value="1"/>
</dbReference>
<feature type="compositionally biased region" description="Low complexity" evidence="1">
    <location>
        <begin position="203"/>
        <end position="223"/>
    </location>
</feature>